<dbReference type="HOGENOM" id="CLU_2445109_0_0_1"/>
<proteinExistence type="predicted"/>
<dbReference type="EnsemblPlants" id="PGSC0003DMT400025986">
    <property type="protein sequence ID" value="PGSC0003DMT400025986"/>
    <property type="gene ID" value="PGSC0003DMG400010029"/>
</dbReference>
<dbReference type="Gramene" id="PGSC0003DMT400025986">
    <property type="protein sequence ID" value="PGSC0003DMT400025986"/>
    <property type="gene ID" value="PGSC0003DMG400010029"/>
</dbReference>
<reference evidence="2" key="1">
    <citation type="journal article" date="2011" name="Nature">
        <title>Genome sequence and analysis of the tuber crop potato.</title>
        <authorList>
            <consortium name="The Potato Genome Sequencing Consortium"/>
        </authorList>
    </citation>
    <scope>NUCLEOTIDE SEQUENCE [LARGE SCALE GENOMIC DNA]</scope>
    <source>
        <strain evidence="2">cv. DM1-3 516 R44</strain>
    </source>
</reference>
<dbReference type="AlphaFoldDB" id="M1AMF8"/>
<protein>
    <submittedName>
        <fullName evidence="1">Uncharacterized protein</fullName>
    </submittedName>
</protein>
<dbReference type="PaxDb" id="4113-PGSC0003DMT400025986"/>
<accession>M1AMF8</accession>
<dbReference type="InParanoid" id="M1AMF8"/>
<evidence type="ECO:0000313" key="1">
    <source>
        <dbReference type="EnsemblPlants" id="PGSC0003DMT400025986"/>
    </source>
</evidence>
<evidence type="ECO:0000313" key="2">
    <source>
        <dbReference type="Proteomes" id="UP000011115"/>
    </source>
</evidence>
<sequence>MLINTRKACSKSATTSDFLATQGSNLPTPAVLQKLEADKEGVLVKKWVSITTNGNLSKLGNLSVIYSAVSNQSPSGDSMASEPYVIDATI</sequence>
<dbReference type="Proteomes" id="UP000011115">
    <property type="component" value="Unassembled WGS sequence"/>
</dbReference>
<name>M1AMF8_SOLTU</name>
<reference evidence="1" key="2">
    <citation type="submission" date="2015-06" db="UniProtKB">
        <authorList>
            <consortium name="EnsemblPlants"/>
        </authorList>
    </citation>
    <scope>IDENTIFICATION</scope>
    <source>
        <strain evidence="1">DM1-3 516 R44</strain>
    </source>
</reference>
<keyword evidence="2" id="KW-1185">Reference proteome</keyword>
<organism evidence="1 2">
    <name type="scientific">Solanum tuberosum</name>
    <name type="common">Potato</name>
    <dbReference type="NCBI Taxonomy" id="4113"/>
    <lineage>
        <taxon>Eukaryota</taxon>
        <taxon>Viridiplantae</taxon>
        <taxon>Streptophyta</taxon>
        <taxon>Embryophyta</taxon>
        <taxon>Tracheophyta</taxon>
        <taxon>Spermatophyta</taxon>
        <taxon>Magnoliopsida</taxon>
        <taxon>eudicotyledons</taxon>
        <taxon>Gunneridae</taxon>
        <taxon>Pentapetalae</taxon>
        <taxon>asterids</taxon>
        <taxon>lamiids</taxon>
        <taxon>Solanales</taxon>
        <taxon>Solanaceae</taxon>
        <taxon>Solanoideae</taxon>
        <taxon>Solaneae</taxon>
        <taxon>Solanum</taxon>
    </lineage>
</organism>